<feature type="region of interest" description="Disordered" evidence="1">
    <location>
        <begin position="43"/>
        <end position="90"/>
    </location>
</feature>
<feature type="compositionally biased region" description="Polar residues" evidence="1">
    <location>
        <begin position="100"/>
        <end position="109"/>
    </location>
</feature>
<keyword evidence="3" id="KW-1185">Reference proteome</keyword>
<feature type="compositionally biased region" description="Polar residues" evidence="1">
    <location>
        <begin position="66"/>
        <end position="80"/>
    </location>
</feature>
<sequence length="119" mass="13442">MSNESNFPSTSSGNGASFLQRYKEDLKRTEETFDRILVEMRQFSKELRRPRPATVTAKNGKYPTSKPRNSTRGKASSSGNKKAPMQSVPVIIMTRDPVTALTTSQQMSPTDEYRFMKES</sequence>
<reference evidence="2 3" key="1">
    <citation type="submission" date="2024-08" db="EMBL/GenBank/DDBJ databases">
        <authorList>
            <person name="Cucini C."/>
            <person name="Frati F."/>
        </authorList>
    </citation>
    <scope>NUCLEOTIDE SEQUENCE [LARGE SCALE GENOMIC DNA]</scope>
</reference>
<dbReference type="EMBL" id="CAXLJM020000025">
    <property type="protein sequence ID" value="CAL8092324.1"/>
    <property type="molecule type" value="Genomic_DNA"/>
</dbReference>
<name>A0ABP1Q7C8_9HEXA</name>
<evidence type="ECO:0000313" key="2">
    <source>
        <dbReference type="EMBL" id="CAL8092324.1"/>
    </source>
</evidence>
<accession>A0ABP1Q7C8</accession>
<evidence type="ECO:0000313" key="3">
    <source>
        <dbReference type="Proteomes" id="UP001642540"/>
    </source>
</evidence>
<protein>
    <submittedName>
        <fullName evidence="2">Uncharacterized protein</fullName>
    </submittedName>
</protein>
<comment type="caution">
    <text evidence="2">The sequence shown here is derived from an EMBL/GenBank/DDBJ whole genome shotgun (WGS) entry which is preliminary data.</text>
</comment>
<evidence type="ECO:0000256" key="1">
    <source>
        <dbReference type="SAM" id="MobiDB-lite"/>
    </source>
</evidence>
<dbReference type="Proteomes" id="UP001642540">
    <property type="component" value="Unassembled WGS sequence"/>
</dbReference>
<gene>
    <name evidence="2" type="ORF">ODALV1_LOCUS8179</name>
</gene>
<feature type="region of interest" description="Disordered" evidence="1">
    <location>
        <begin position="100"/>
        <end position="119"/>
    </location>
</feature>
<proteinExistence type="predicted"/>
<organism evidence="2 3">
    <name type="scientific">Orchesella dallaii</name>
    <dbReference type="NCBI Taxonomy" id="48710"/>
    <lineage>
        <taxon>Eukaryota</taxon>
        <taxon>Metazoa</taxon>
        <taxon>Ecdysozoa</taxon>
        <taxon>Arthropoda</taxon>
        <taxon>Hexapoda</taxon>
        <taxon>Collembola</taxon>
        <taxon>Entomobryomorpha</taxon>
        <taxon>Entomobryoidea</taxon>
        <taxon>Orchesellidae</taxon>
        <taxon>Orchesellinae</taxon>
        <taxon>Orchesella</taxon>
    </lineage>
</organism>